<organism evidence="9 10">
    <name type="scientific">Blastococcus goldschmidtiae</name>
    <dbReference type="NCBI Taxonomy" id="3075546"/>
    <lineage>
        <taxon>Bacteria</taxon>
        <taxon>Bacillati</taxon>
        <taxon>Actinomycetota</taxon>
        <taxon>Actinomycetes</taxon>
        <taxon>Geodermatophilales</taxon>
        <taxon>Geodermatophilaceae</taxon>
        <taxon>Blastococcus</taxon>
    </lineage>
</organism>
<dbReference type="InterPro" id="IPR019108">
    <property type="entry name" value="Caa3_assmbl_CtaG-rel"/>
</dbReference>
<feature type="domain" description="Copper resistance protein D" evidence="8">
    <location>
        <begin position="235"/>
        <end position="332"/>
    </location>
</feature>
<feature type="transmembrane region" description="Helical" evidence="7">
    <location>
        <begin position="273"/>
        <end position="294"/>
    </location>
</feature>
<feature type="transmembrane region" description="Helical" evidence="7">
    <location>
        <begin position="493"/>
        <end position="514"/>
    </location>
</feature>
<evidence type="ECO:0000256" key="2">
    <source>
        <dbReference type="ARBA" id="ARBA00022475"/>
    </source>
</evidence>
<name>A0ABU2K5U8_9ACTN</name>
<evidence type="ECO:0000256" key="7">
    <source>
        <dbReference type="SAM" id="Phobius"/>
    </source>
</evidence>
<protein>
    <submittedName>
        <fullName evidence="9">Cytochrome c oxidase assembly protein</fullName>
    </submittedName>
</protein>
<comment type="subcellular location">
    <subcellularLocation>
        <location evidence="1">Cell membrane</location>
        <topology evidence="1">Multi-pass membrane protein</topology>
    </subcellularLocation>
</comment>
<feature type="transmembrane region" description="Helical" evidence="7">
    <location>
        <begin position="553"/>
        <end position="576"/>
    </location>
</feature>
<proteinExistence type="predicted"/>
<dbReference type="Pfam" id="PF05425">
    <property type="entry name" value="CopD"/>
    <property type="match status" value="1"/>
</dbReference>
<sequence length="655" mass="67109">MAEALATAPAADRMRSRWPVLLPAAATALLLTWLTLSAGSGEESSVAGLPGSDAGAAWLVPTLQLLNDLVAVMTVGCLLGAAVLLPGDRLLGAAGYRWVRTAGWSALAWSLLSLAAVPALLAEFLGQGFSAVTPTAVVQFVADSPQAQARVVVAVLAAVLAMAARVVLTMAGTLGLLLVALLAALPPALVGHAGGTGGIYGPTAVALHVLGVVLWAGGLVGLLVCRSISVGAAGAAVSRFSRLAGPLALLVGGSGVLTALTRLSEPAQVLGSSYGLLVLIKLVAFVGLIMVGAWHRRWTMPALVAGRPAAFLRLLSVEVVLFGATIGVAVGLSRTPPPTAPAATAGGGSHAVPDVVVPAPPSPGALLDLHPGLVFPVLAAVAIGFYLAGVRRMSARGRPWPWPRILAWSTSWALVLLMTSSGLAGYGGVLSSVHVFQHFTLALAAPLLMVLAQPGRLAMSALLPSTGQDLRGPREWLVAVRGRPVTGAALHPLVALPVYLVVNYSVYVSGLYGLLLRSEVADVIFFTLFLISGTLFFRALLGPAGPDTAAAPRLPVVLAALAGWAAVHGAVALVVLRSGPLLAAEWWSQLTHLWGPMPIEDQQTAGRIAATYGVAMLFATVLAILWRRSRRPGPPPVPARGTAPAQGEPQVQGTR</sequence>
<evidence type="ECO:0000256" key="5">
    <source>
        <dbReference type="ARBA" id="ARBA00023136"/>
    </source>
</evidence>
<feature type="transmembrane region" description="Helical" evidence="7">
    <location>
        <begin position="65"/>
        <end position="85"/>
    </location>
</feature>
<keyword evidence="10" id="KW-1185">Reference proteome</keyword>
<evidence type="ECO:0000313" key="9">
    <source>
        <dbReference type="EMBL" id="MDT0275565.1"/>
    </source>
</evidence>
<dbReference type="InterPro" id="IPR032694">
    <property type="entry name" value="CopC/D"/>
</dbReference>
<evidence type="ECO:0000256" key="6">
    <source>
        <dbReference type="SAM" id="MobiDB-lite"/>
    </source>
</evidence>
<evidence type="ECO:0000259" key="8">
    <source>
        <dbReference type="Pfam" id="PF05425"/>
    </source>
</evidence>
<feature type="transmembrane region" description="Helical" evidence="7">
    <location>
        <begin position="435"/>
        <end position="452"/>
    </location>
</feature>
<feature type="transmembrane region" description="Helical" evidence="7">
    <location>
        <begin position="605"/>
        <end position="626"/>
    </location>
</feature>
<evidence type="ECO:0000256" key="4">
    <source>
        <dbReference type="ARBA" id="ARBA00022989"/>
    </source>
</evidence>
<dbReference type="PANTHER" id="PTHR34820:SF4">
    <property type="entry name" value="INNER MEMBRANE PROTEIN YEBZ"/>
    <property type="match status" value="1"/>
</dbReference>
<dbReference type="RefSeq" id="WP_311344381.1">
    <property type="nucleotide sequence ID" value="NZ_JAVREI010000002.1"/>
</dbReference>
<evidence type="ECO:0000256" key="1">
    <source>
        <dbReference type="ARBA" id="ARBA00004651"/>
    </source>
</evidence>
<feature type="transmembrane region" description="Helical" evidence="7">
    <location>
        <begin position="314"/>
        <end position="332"/>
    </location>
</feature>
<keyword evidence="2" id="KW-1003">Cell membrane</keyword>
<feature type="transmembrane region" description="Helical" evidence="7">
    <location>
        <begin position="520"/>
        <end position="541"/>
    </location>
</feature>
<evidence type="ECO:0000256" key="3">
    <source>
        <dbReference type="ARBA" id="ARBA00022692"/>
    </source>
</evidence>
<keyword evidence="3 7" id="KW-0812">Transmembrane</keyword>
<feature type="transmembrane region" description="Helical" evidence="7">
    <location>
        <begin position="205"/>
        <end position="228"/>
    </location>
</feature>
<feature type="transmembrane region" description="Helical" evidence="7">
    <location>
        <begin position="175"/>
        <end position="193"/>
    </location>
</feature>
<comment type="caution">
    <text evidence="9">The sequence shown here is derived from an EMBL/GenBank/DDBJ whole genome shotgun (WGS) entry which is preliminary data.</text>
</comment>
<feature type="transmembrane region" description="Helical" evidence="7">
    <location>
        <begin position="149"/>
        <end position="168"/>
    </location>
</feature>
<feature type="region of interest" description="Disordered" evidence="6">
    <location>
        <begin position="632"/>
        <end position="655"/>
    </location>
</feature>
<feature type="transmembrane region" description="Helical" evidence="7">
    <location>
        <begin position="240"/>
        <end position="261"/>
    </location>
</feature>
<feature type="transmembrane region" description="Helical" evidence="7">
    <location>
        <begin position="373"/>
        <end position="393"/>
    </location>
</feature>
<gene>
    <name evidence="9" type="ORF">RM425_06575</name>
</gene>
<reference evidence="10" key="1">
    <citation type="submission" date="2023-07" db="EMBL/GenBank/DDBJ databases">
        <title>30 novel species of actinomycetes from the DSMZ collection.</title>
        <authorList>
            <person name="Nouioui I."/>
        </authorList>
    </citation>
    <scope>NUCLEOTIDE SEQUENCE [LARGE SCALE GENOMIC DNA]</scope>
    <source>
        <strain evidence="10">DSM 46792</strain>
    </source>
</reference>
<accession>A0ABU2K5U8</accession>
<dbReference type="Proteomes" id="UP001183222">
    <property type="component" value="Unassembled WGS sequence"/>
</dbReference>
<keyword evidence="4 7" id="KW-1133">Transmembrane helix</keyword>
<dbReference type="InterPro" id="IPR008457">
    <property type="entry name" value="Cu-R_CopD_dom"/>
</dbReference>
<dbReference type="EMBL" id="JAVREI010000002">
    <property type="protein sequence ID" value="MDT0275565.1"/>
    <property type="molecule type" value="Genomic_DNA"/>
</dbReference>
<dbReference type="Pfam" id="PF09678">
    <property type="entry name" value="Caa3_CtaG"/>
    <property type="match status" value="1"/>
</dbReference>
<dbReference type="PANTHER" id="PTHR34820">
    <property type="entry name" value="INNER MEMBRANE PROTEIN YEBZ"/>
    <property type="match status" value="1"/>
</dbReference>
<feature type="transmembrane region" description="Helical" evidence="7">
    <location>
        <begin position="106"/>
        <end position="129"/>
    </location>
</feature>
<feature type="transmembrane region" description="Helical" evidence="7">
    <location>
        <begin position="405"/>
        <end position="429"/>
    </location>
</feature>
<evidence type="ECO:0000313" key="10">
    <source>
        <dbReference type="Proteomes" id="UP001183222"/>
    </source>
</evidence>
<keyword evidence="5 7" id="KW-0472">Membrane</keyword>